<keyword evidence="7" id="KW-0315">Glutamine amidotransferase</keyword>
<dbReference type="Pfam" id="PF13537">
    <property type="entry name" value="GATase_7"/>
    <property type="match status" value="1"/>
</dbReference>
<dbReference type="Proteomes" id="UP000034076">
    <property type="component" value="Unassembled WGS sequence"/>
</dbReference>
<evidence type="ECO:0000256" key="7">
    <source>
        <dbReference type="ARBA" id="ARBA00022962"/>
    </source>
</evidence>
<comment type="cofactor">
    <cofactor evidence="10">
        <name>[4Fe-4S] cluster</name>
        <dbReference type="ChEBI" id="CHEBI:49883"/>
    </cofactor>
    <text evidence="10">Binds 1 [4Fe-4S] cluster per subunit.</text>
</comment>
<evidence type="ECO:0000256" key="9">
    <source>
        <dbReference type="PIRSR" id="PIRSR000485-2"/>
    </source>
</evidence>
<dbReference type="GO" id="GO:0051536">
    <property type="term" value="F:iron-sulfur cluster binding"/>
    <property type="evidence" value="ECO:0007669"/>
    <property type="project" value="UniProtKB-KW"/>
</dbReference>
<name>A0A0M2NCC9_9FIRM</name>
<keyword evidence="10" id="KW-0411">Iron-sulfur</keyword>
<keyword evidence="5 8" id="KW-0808">Transferase</keyword>
<dbReference type="EC" id="2.4.2.14" evidence="3 8"/>
<dbReference type="GO" id="GO:0004044">
    <property type="term" value="F:amidophosphoribosyltransferase activity"/>
    <property type="evidence" value="ECO:0007669"/>
    <property type="project" value="UniProtKB-EC"/>
</dbReference>
<dbReference type="RefSeq" id="WP_046444331.1">
    <property type="nucleotide sequence ID" value="NZ_CAUERS010000046.1"/>
</dbReference>
<dbReference type="Gene3D" id="3.40.50.2020">
    <property type="match status" value="1"/>
</dbReference>
<feature type="binding site" evidence="10">
    <location>
        <position position="380"/>
    </location>
    <ligand>
        <name>[4Fe-4S] cluster</name>
        <dbReference type="ChEBI" id="CHEBI:49883"/>
    </ligand>
</feature>
<dbReference type="EMBL" id="LAYJ01000115">
    <property type="protein sequence ID" value="KKI49893.1"/>
    <property type="molecule type" value="Genomic_DNA"/>
</dbReference>
<evidence type="ECO:0000259" key="11">
    <source>
        <dbReference type="PROSITE" id="PS51278"/>
    </source>
</evidence>
<dbReference type="PROSITE" id="PS51278">
    <property type="entry name" value="GATASE_TYPE_2"/>
    <property type="match status" value="1"/>
</dbReference>
<accession>A0A0M2NCC9</accession>
<gene>
    <name evidence="12" type="ORF">CHK_2509</name>
</gene>
<evidence type="ECO:0000313" key="12">
    <source>
        <dbReference type="EMBL" id="KKI49893.1"/>
    </source>
</evidence>
<evidence type="ECO:0000313" key="13">
    <source>
        <dbReference type="Proteomes" id="UP000034076"/>
    </source>
</evidence>
<feature type="binding site" evidence="9">
    <location>
        <position position="343"/>
    </location>
    <ligand>
        <name>Mg(2+)</name>
        <dbReference type="ChEBI" id="CHEBI:18420"/>
    </ligand>
</feature>
<dbReference type="AlphaFoldDB" id="A0A0M2NCC9"/>
<comment type="catalytic activity">
    <reaction evidence="8">
        <text>5-phospho-beta-D-ribosylamine + L-glutamate + diphosphate = 5-phospho-alpha-D-ribose 1-diphosphate + L-glutamine + H2O</text>
        <dbReference type="Rhea" id="RHEA:14905"/>
        <dbReference type="ChEBI" id="CHEBI:15377"/>
        <dbReference type="ChEBI" id="CHEBI:29985"/>
        <dbReference type="ChEBI" id="CHEBI:33019"/>
        <dbReference type="ChEBI" id="CHEBI:58017"/>
        <dbReference type="ChEBI" id="CHEBI:58359"/>
        <dbReference type="ChEBI" id="CHEBI:58681"/>
        <dbReference type="EC" id="2.4.2.14"/>
    </reaction>
</comment>
<dbReference type="GO" id="GO:0046872">
    <property type="term" value="F:metal ion binding"/>
    <property type="evidence" value="ECO:0007669"/>
    <property type="project" value="UniProtKB-KW"/>
</dbReference>
<reference evidence="12 13" key="1">
    <citation type="submission" date="2015-04" db="EMBL/GenBank/DDBJ databases">
        <title>Draft genome sequence of bacteremic isolate Catabacter hongkongensis type strain HKU16T.</title>
        <authorList>
            <person name="Lau S.K."/>
            <person name="Teng J.L."/>
            <person name="Huang Y."/>
            <person name="Curreem S.O."/>
            <person name="Tsui S.K."/>
            <person name="Woo P.C."/>
        </authorList>
    </citation>
    <scope>NUCLEOTIDE SEQUENCE [LARGE SCALE GENOMIC DNA]</scope>
    <source>
        <strain evidence="12 13">HKU16</strain>
    </source>
</reference>
<evidence type="ECO:0000256" key="1">
    <source>
        <dbReference type="ARBA" id="ARBA00005209"/>
    </source>
</evidence>
<sequence>MGGIFGAAKKGNCAYDLFFGTDYHSHLGTYRGGMTVYSDGRFLRAIHGIQNSPFRTKFEKDVEDLTGPMGIGSISDTAPQPLTVHSHLGTYAVATVGRINNSDEIISRCFQNHFAQFSEMGNGKLNPTELVAALVGSQATIAEGIRYAQELIDGSMTMLVLTKDGIYAARDNVGRTSLVLGEKEDGYCVASESFSFLNLGYHDLRELGPAEVVLITPDGVEQILPPKNQMKICAFLWTYYGYPTTYYEGVNVEQMRYEGGRILASRDNVHPDLVAGVPDSGTAYAIGYANHSGIPFARPFIKYTPTWPRSFMPQKQDLRNLIAHMKLIPVEGLIKGKKLLMIDDSIVRGTQMRETTEFLYRSGAQEVHVRSACPPILFGCKYLNFSRSTSDLDLIARKLIAQHEGDASMEVLQEYADPDSARHVQLTEEVCRELEFTSLRYHRLDDVQASIGIDPCKLCTYCWDGRE</sequence>
<proteinExistence type="inferred from homology"/>
<evidence type="ECO:0000256" key="2">
    <source>
        <dbReference type="ARBA" id="ARBA00010138"/>
    </source>
</evidence>
<dbReference type="Gene3D" id="3.60.20.10">
    <property type="entry name" value="Glutamine Phosphoribosylpyrophosphate, subunit 1, domain 1"/>
    <property type="match status" value="1"/>
</dbReference>
<dbReference type="InterPro" id="IPR029057">
    <property type="entry name" value="PRTase-like"/>
</dbReference>
<keyword evidence="10" id="KW-0408">Iron</keyword>
<dbReference type="InterPro" id="IPR017932">
    <property type="entry name" value="GATase_2_dom"/>
</dbReference>
<feature type="binding site" evidence="9">
    <location>
        <position position="280"/>
    </location>
    <ligand>
        <name>Mg(2+)</name>
        <dbReference type="ChEBI" id="CHEBI:18420"/>
    </ligand>
</feature>
<evidence type="ECO:0000256" key="10">
    <source>
        <dbReference type="PIRSR" id="PIRSR000485-3"/>
    </source>
</evidence>
<dbReference type="SUPFAM" id="SSF56235">
    <property type="entry name" value="N-terminal nucleophile aminohydrolases (Ntn hydrolases)"/>
    <property type="match status" value="1"/>
</dbReference>
<dbReference type="PANTHER" id="PTHR11907">
    <property type="entry name" value="AMIDOPHOSPHORIBOSYLTRANSFERASE"/>
    <property type="match status" value="1"/>
</dbReference>
<dbReference type="UniPathway" id="UPA00074">
    <property type="reaction ID" value="UER00124"/>
</dbReference>
<dbReference type="PATRIC" id="fig|270498.16.peg.1255"/>
<keyword evidence="6 8" id="KW-0658">Purine biosynthesis</keyword>
<feature type="binding site" evidence="10">
    <location>
        <position position="462"/>
    </location>
    <ligand>
        <name>[4Fe-4S] cluster</name>
        <dbReference type="ChEBI" id="CHEBI:49883"/>
    </ligand>
</feature>
<dbReference type="OrthoDB" id="9801213at2"/>
<keyword evidence="9" id="KW-0460">Magnesium</keyword>
<dbReference type="InterPro" id="IPR029055">
    <property type="entry name" value="Ntn_hydrolases_N"/>
</dbReference>
<feature type="binding site" evidence="10">
    <location>
        <position position="459"/>
    </location>
    <ligand>
        <name>[4Fe-4S] cluster</name>
        <dbReference type="ChEBI" id="CHEBI:49883"/>
    </ligand>
</feature>
<dbReference type="CDD" id="cd06223">
    <property type="entry name" value="PRTases_typeI"/>
    <property type="match status" value="1"/>
</dbReference>
<dbReference type="InterPro" id="IPR005854">
    <property type="entry name" value="PurF"/>
</dbReference>
<dbReference type="InterPro" id="IPR000836">
    <property type="entry name" value="PRTase_dom"/>
</dbReference>
<comment type="pathway">
    <text evidence="1 8">Purine metabolism; IMP biosynthesis via de novo pathway; N(1)-(5-phospho-D-ribosyl)glycinamide from 5-phospho-alpha-D-ribose 1-diphosphate: step 1/2.</text>
</comment>
<evidence type="ECO:0000256" key="5">
    <source>
        <dbReference type="ARBA" id="ARBA00022679"/>
    </source>
</evidence>
<feature type="binding site" evidence="10">
    <location>
        <position position="233"/>
    </location>
    <ligand>
        <name>[4Fe-4S] cluster</name>
        <dbReference type="ChEBI" id="CHEBI:49883"/>
    </ligand>
</feature>
<comment type="caution">
    <text evidence="12">The sequence shown here is derived from an EMBL/GenBank/DDBJ whole genome shotgun (WGS) entry which is preliminary data.</text>
</comment>
<keyword evidence="4 8" id="KW-0328">Glycosyltransferase</keyword>
<dbReference type="GO" id="GO:0009113">
    <property type="term" value="P:purine nucleobase biosynthetic process"/>
    <property type="evidence" value="ECO:0007669"/>
    <property type="project" value="InterPro"/>
</dbReference>
<keyword evidence="9" id="KW-0479">Metal-binding</keyword>
<organism evidence="12 13">
    <name type="scientific">Christensenella hongkongensis</name>
    <dbReference type="NCBI Taxonomy" id="270498"/>
    <lineage>
        <taxon>Bacteria</taxon>
        <taxon>Bacillati</taxon>
        <taxon>Bacillota</taxon>
        <taxon>Clostridia</taxon>
        <taxon>Christensenellales</taxon>
        <taxon>Christensenellaceae</taxon>
        <taxon>Christensenella</taxon>
    </lineage>
</organism>
<evidence type="ECO:0000256" key="4">
    <source>
        <dbReference type="ARBA" id="ARBA00022676"/>
    </source>
</evidence>
<dbReference type="PIRSF" id="PIRSF000485">
    <property type="entry name" value="Amd_phspho_trans"/>
    <property type="match status" value="1"/>
</dbReference>
<comment type="similarity">
    <text evidence="2 8">In the C-terminal section; belongs to the purine/pyrimidine phosphoribosyltransferase family.</text>
</comment>
<keyword evidence="13" id="KW-1185">Reference proteome</keyword>
<evidence type="ECO:0000256" key="6">
    <source>
        <dbReference type="ARBA" id="ARBA00022755"/>
    </source>
</evidence>
<dbReference type="STRING" id="270498.CHK_2509"/>
<dbReference type="SUPFAM" id="SSF53271">
    <property type="entry name" value="PRTase-like"/>
    <property type="match status" value="1"/>
</dbReference>
<dbReference type="GO" id="GO:0006189">
    <property type="term" value="P:'de novo' IMP biosynthetic process"/>
    <property type="evidence" value="ECO:0007669"/>
    <property type="project" value="UniProtKB-UniPathway"/>
</dbReference>
<protein>
    <recommendedName>
        <fullName evidence="3 8">Amidophosphoribosyltransferase</fullName>
        <shortName evidence="8">ATase</shortName>
        <ecNumber evidence="3 8">2.4.2.14</ecNumber>
    </recommendedName>
    <alternativeName>
        <fullName evidence="8">Glutamine phosphoribosylpyrophosphate amidotransferase</fullName>
    </alternativeName>
</protein>
<evidence type="ECO:0000256" key="3">
    <source>
        <dbReference type="ARBA" id="ARBA00011941"/>
    </source>
</evidence>
<feature type="binding site" evidence="9">
    <location>
        <position position="344"/>
    </location>
    <ligand>
        <name>Mg(2+)</name>
        <dbReference type="ChEBI" id="CHEBI:18420"/>
    </ligand>
</feature>
<evidence type="ECO:0000256" key="8">
    <source>
        <dbReference type="PIRNR" id="PIRNR000485"/>
    </source>
</evidence>
<comment type="cofactor">
    <cofactor evidence="9">
        <name>Mg(2+)</name>
        <dbReference type="ChEBI" id="CHEBI:18420"/>
    </cofactor>
    <text evidence="9">Binds 1 Mg(2+) ion per subunit.</text>
</comment>
<feature type="domain" description="Glutamine amidotransferase type-2" evidence="11">
    <location>
        <begin position="1"/>
        <end position="218"/>
    </location>
</feature>